<evidence type="ECO:0000313" key="2">
    <source>
        <dbReference type="EMBL" id="EJF51689.1"/>
    </source>
</evidence>
<feature type="compositionally biased region" description="Basic and acidic residues" evidence="1">
    <location>
        <begin position="54"/>
        <end position="64"/>
    </location>
</feature>
<protein>
    <submittedName>
        <fullName evidence="2">Uncharacterized protein</fullName>
    </submittedName>
</protein>
<dbReference type="RefSeq" id="WP_005867223.1">
    <property type="nucleotide sequence ID" value="NZ_AKFS01000008.1"/>
</dbReference>
<evidence type="ECO:0000313" key="3">
    <source>
        <dbReference type="Proteomes" id="UP000004578"/>
    </source>
</evidence>
<gene>
    <name evidence="2" type="ORF">HMPREF1317_1567</name>
</gene>
<organism evidence="2 3">
    <name type="scientific">Schaalia georgiae F0490</name>
    <dbReference type="NCBI Taxonomy" id="1125717"/>
    <lineage>
        <taxon>Bacteria</taxon>
        <taxon>Bacillati</taxon>
        <taxon>Actinomycetota</taxon>
        <taxon>Actinomycetes</taxon>
        <taxon>Actinomycetales</taxon>
        <taxon>Actinomycetaceae</taxon>
        <taxon>Schaalia</taxon>
    </lineage>
</organism>
<accession>J0NW49</accession>
<dbReference type="AlphaFoldDB" id="J0NW49"/>
<evidence type="ECO:0000256" key="1">
    <source>
        <dbReference type="SAM" id="MobiDB-lite"/>
    </source>
</evidence>
<dbReference type="PATRIC" id="fig|1125717.3.peg.78"/>
<dbReference type="EMBL" id="AKFS01000008">
    <property type="protein sequence ID" value="EJF51689.1"/>
    <property type="molecule type" value="Genomic_DNA"/>
</dbReference>
<reference evidence="2 3" key="1">
    <citation type="submission" date="2012-05" db="EMBL/GenBank/DDBJ databases">
        <authorList>
            <person name="Harkins D.M."/>
            <person name="Madupu R."/>
            <person name="Durkin A.S."/>
            <person name="Torralba M."/>
            <person name="Methe B."/>
            <person name="Sutton G.G."/>
            <person name="Nelson K.E."/>
        </authorList>
    </citation>
    <scope>NUCLEOTIDE SEQUENCE [LARGE SCALE GENOMIC DNA]</scope>
    <source>
        <strain evidence="2 3">F0490</strain>
    </source>
</reference>
<name>J0NW49_9ACTO</name>
<dbReference type="Proteomes" id="UP000004578">
    <property type="component" value="Unassembled WGS sequence"/>
</dbReference>
<comment type="caution">
    <text evidence="2">The sequence shown here is derived from an EMBL/GenBank/DDBJ whole genome shotgun (WGS) entry which is preliminary data.</text>
</comment>
<keyword evidence="3" id="KW-1185">Reference proteome</keyword>
<proteinExistence type="predicted"/>
<feature type="region of interest" description="Disordered" evidence="1">
    <location>
        <begin position="42"/>
        <end position="64"/>
    </location>
</feature>
<sequence length="64" mass="7178">MSHYRIKLDRSASSVVVTCTCGWRDLALKPLQAQRIAASHEASCHPRQASARKMLAEATRRLSR</sequence>